<evidence type="ECO:0000256" key="1">
    <source>
        <dbReference type="SAM" id="SignalP"/>
    </source>
</evidence>
<dbReference type="AlphaFoldDB" id="A0A9P8P7M0"/>
<dbReference type="Proteomes" id="UP000769157">
    <property type="component" value="Unassembled WGS sequence"/>
</dbReference>
<proteinExistence type="predicted"/>
<comment type="caution">
    <text evidence="2">The sequence shown here is derived from an EMBL/GenBank/DDBJ whole genome shotgun (WGS) entry which is preliminary data.</text>
</comment>
<organism evidence="2 3">
    <name type="scientific">Ogataea philodendri</name>
    <dbReference type="NCBI Taxonomy" id="1378263"/>
    <lineage>
        <taxon>Eukaryota</taxon>
        <taxon>Fungi</taxon>
        <taxon>Dikarya</taxon>
        <taxon>Ascomycota</taxon>
        <taxon>Saccharomycotina</taxon>
        <taxon>Pichiomycetes</taxon>
        <taxon>Pichiales</taxon>
        <taxon>Pichiaceae</taxon>
        <taxon>Ogataea</taxon>
    </lineage>
</organism>
<keyword evidence="3" id="KW-1185">Reference proteome</keyword>
<keyword evidence="1" id="KW-0732">Signal</keyword>
<dbReference type="EMBL" id="JAEUBE010000295">
    <property type="protein sequence ID" value="KAH3666312.1"/>
    <property type="molecule type" value="Genomic_DNA"/>
</dbReference>
<gene>
    <name evidence="2" type="ORF">OGAPHI_004501</name>
</gene>
<feature type="signal peptide" evidence="1">
    <location>
        <begin position="1"/>
        <end position="26"/>
    </location>
</feature>
<dbReference type="GeneID" id="70236466"/>
<reference evidence="2" key="2">
    <citation type="submission" date="2021-01" db="EMBL/GenBank/DDBJ databases">
        <authorList>
            <person name="Schikora-Tamarit M.A."/>
        </authorList>
    </citation>
    <scope>NUCLEOTIDE SEQUENCE</scope>
    <source>
        <strain evidence="2">CBS6075</strain>
    </source>
</reference>
<evidence type="ECO:0008006" key="4">
    <source>
        <dbReference type="Google" id="ProtNLM"/>
    </source>
</evidence>
<evidence type="ECO:0000313" key="2">
    <source>
        <dbReference type="EMBL" id="KAH3666312.1"/>
    </source>
</evidence>
<evidence type="ECO:0000313" key="3">
    <source>
        <dbReference type="Proteomes" id="UP000769157"/>
    </source>
</evidence>
<accession>A0A9P8P7M0</accession>
<feature type="chain" id="PRO_5040181854" description="Secreted protein" evidence="1">
    <location>
        <begin position="27"/>
        <end position="99"/>
    </location>
</feature>
<sequence length="99" mass="11269">MVKAKNLIIPVLMLMNSLIFIKLCEASLSAVAIFCFSSDWAPDSFTQKYESKFHSVTLIAFAQWEFSWLVWTPMKKPHIPVTNTITGIVASTRSVMRQE</sequence>
<reference evidence="2" key="1">
    <citation type="journal article" date="2021" name="Open Biol.">
        <title>Shared evolutionary footprints suggest mitochondrial oxidative damage underlies multiple complex I losses in fungi.</title>
        <authorList>
            <person name="Schikora-Tamarit M.A."/>
            <person name="Marcet-Houben M."/>
            <person name="Nosek J."/>
            <person name="Gabaldon T."/>
        </authorList>
    </citation>
    <scope>NUCLEOTIDE SEQUENCE</scope>
    <source>
        <strain evidence="2">CBS6075</strain>
    </source>
</reference>
<dbReference type="RefSeq" id="XP_046061516.1">
    <property type="nucleotide sequence ID" value="XM_046205587.1"/>
</dbReference>
<protein>
    <recommendedName>
        <fullName evidence="4">Secreted protein</fullName>
    </recommendedName>
</protein>
<name>A0A9P8P7M0_9ASCO</name>